<evidence type="ECO:0000313" key="3">
    <source>
        <dbReference type="EMBL" id="OGW96333.1"/>
    </source>
</evidence>
<dbReference type="GO" id="GO:0016740">
    <property type="term" value="F:transferase activity"/>
    <property type="evidence" value="ECO:0007669"/>
    <property type="project" value="UniProtKB-KW"/>
</dbReference>
<dbReference type="AlphaFoldDB" id="A0A1G1KTQ3"/>
<dbReference type="Gene3D" id="3.40.50.150">
    <property type="entry name" value="Vaccinia Virus protein VP39"/>
    <property type="match status" value="1"/>
</dbReference>
<proteinExistence type="predicted"/>
<evidence type="ECO:0000259" key="2">
    <source>
        <dbReference type="Pfam" id="PF13649"/>
    </source>
</evidence>
<dbReference type="SUPFAM" id="SSF53335">
    <property type="entry name" value="S-adenosyl-L-methionine-dependent methyltransferases"/>
    <property type="match status" value="1"/>
</dbReference>
<organism evidence="3 4">
    <name type="scientific">Candidatus Danuiimicrobium aquiferis</name>
    <dbReference type="NCBI Taxonomy" id="1801832"/>
    <lineage>
        <taxon>Bacteria</taxon>
        <taxon>Pseudomonadati</taxon>
        <taxon>Candidatus Omnitrophota</taxon>
        <taxon>Candidatus Danuiimicrobium</taxon>
    </lineage>
</organism>
<keyword evidence="1" id="KW-0808">Transferase</keyword>
<dbReference type="InterPro" id="IPR029063">
    <property type="entry name" value="SAM-dependent_MTases_sf"/>
</dbReference>
<dbReference type="InterPro" id="IPR041698">
    <property type="entry name" value="Methyltransf_25"/>
</dbReference>
<comment type="caution">
    <text evidence="3">The sequence shown here is derived from an EMBL/GenBank/DDBJ whole genome shotgun (WGS) entry which is preliminary data.</text>
</comment>
<name>A0A1G1KTQ3_9BACT</name>
<protein>
    <recommendedName>
        <fullName evidence="2">Methyltransferase domain-containing protein</fullName>
    </recommendedName>
</protein>
<evidence type="ECO:0000313" key="4">
    <source>
        <dbReference type="Proteomes" id="UP000178187"/>
    </source>
</evidence>
<accession>A0A1G1KTQ3</accession>
<evidence type="ECO:0000256" key="1">
    <source>
        <dbReference type="ARBA" id="ARBA00022679"/>
    </source>
</evidence>
<reference evidence="3 4" key="1">
    <citation type="journal article" date="2016" name="Nat. Commun.">
        <title>Thousands of microbial genomes shed light on interconnected biogeochemical processes in an aquifer system.</title>
        <authorList>
            <person name="Anantharaman K."/>
            <person name="Brown C.T."/>
            <person name="Hug L.A."/>
            <person name="Sharon I."/>
            <person name="Castelle C.J."/>
            <person name="Probst A.J."/>
            <person name="Thomas B.C."/>
            <person name="Singh A."/>
            <person name="Wilkins M.J."/>
            <person name="Karaoz U."/>
            <person name="Brodie E.L."/>
            <person name="Williams K.H."/>
            <person name="Hubbard S.S."/>
            <person name="Banfield J.F."/>
        </authorList>
    </citation>
    <scope>NUCLEOTIDE SEQUENCE [LARGE SCALE GENOMIC DNA]</scope>
</reference>
<dbReference type="CDD" id="cd02440">
    <property type="entry name" value="AdoMet_MTases"/>
    <property type="match status" value="1"/>
</dbReference>
<feature type="domain" description="Methyltransferase" evidence="2">
    <location>
        <begin position="48"/>
        <end position="130"/>
    </location>
</feature>
<dbReference type="Pfam" id="PF13649">
    <property type="entry name" value="Methyltransf_25"/>
    <property type="match status" value="1"/>
</dbReference>
<dbReference type="PANTHER" id="PTHR43861">
    <property type="entry name" value="TRANS-ACONITATE 2-METHYLTRANSFERASE-RELATED"/>
    <property type="match status" value="1"/>
</dbReference>
<dbReference type="Proteomes" id="UP000178187">
    <property type="component" value="Unassembled WGS sequence"/>
</dbReference>
<sequence length="204" mass="23144">MQMGIINRIVNNVMGNPFLYHYMRAFLQGGIPYRSVIDSLDTNQSDLILDIGCGSSYIAQKIKFRKYLGIDIDPKSINAAIKKNIPNTEFLVADINTYDFSKQRFDKAILYGVLHHLNDEEAVTLLNKLSTLIGDCVVTWDSVYLSNFYVTNNLMCALDRGKHVRTAQEMTALIKKSNLTIVENRIVPCRSRLSKYILFKLAPG</sequence>
<gene>
    <name evidence="3" type="ORF">A3G33_03235</name>
</gene>
<dbReference type="EMBL" id="MHFR01000051">
    <property type="protein sequence ID" value="OGW96333.1"/>
    <property type="molecule type" value="Genomic_DNA"/>
</dbReference>